<keyword evidence="2 6" id="KW-0819">tRNA processing</keyword>
<comment type="function">
    <text evidence="6">Part of ribonuclease P, a protein complex that generates mature tRNA molecules by cleaving their 5'-ends.</text>
</comment>
<dbReference type="PANTHER" id="PTHR15441">
    <property type="entry name" value="RIBONUCLEASE P PROTEIN SUBUNIT P14"/>
    <property type="match status" value="1"/>
</dbReference>
<dbReference type="Pfam" id="PF01900">
    <property type="entry name" value="RNase_P_Rpp14"/>
    <property type="match status" value="1"/>
</dbReference>
<dbReference type="GO" id="GO:0005737">
    <property type="term" value="C:cytoplasm"/>
    <property type="evidence" value="ECO:0007669"/>
    <property type="project" value="UniProtKB-SubCell"/>
</dbReference>
<comment type="subunit">
    <text evidence="6">Consists of a catalytic RNA component and at least 4-5 protein subunits.</text>
</comment>
<evidence type="ECO:0000256" key="5">
    <source>
        <dbReference type="ARBA" id="ARBA00022801"/>
    </source>
</evidence>
<comment type="catalytic activity">
    <reaction evidence="6">
        <text>Endonucleolytic cleavage of RNA, removing 5'-extranucleotides from tRNA precursor.</text>
        <dbReference type="EC" id="3.1.26.5"/>
    </reaction>
</comment>
<dbReference type="PANTHER" id="PTHR15441:SF2">
    <property type="entry name" value="RIBONUCLEASE P_MRP PROTEIN SUBUNIT POP5"/>
    <property type="match status" value="1"/>
</dbReference>
<keyword evidence="4 6" id="KW-0255">Endonuclease</keyword>
<proteinExistence type="inferred from homology"/>
<dbReference type="EMBL" id="JMIY01000007">
    <property type="protein sequence ID" value="KCZ70728.1"/>
    <property type="molecule type" value="Genomic_DNA"/>
</dbReference>
<reference evidence="7 8" key="1">
    <citation type="journal article" date="2013" name="Nature">
        <title>Anaerobic oxidation of methane coupled to nitrate reduction in a novel archaeal lineage.</title>
        <authorList>
            <person name="Haroon M.F."/>
            <person name="Hu S."/>
            <person name="Shi Y."/>
            <person name="Imelfort M."/>
            <person name="Keller J."/>
            <person name="Hugenholtz P."/>
            <person name="Yuan Z."/>
            <person name="Tyson G.W."/>
        </authorList>
    </citation>
    <scope>NUCLEOTIDE SEQUENCE [LARGE SCALE GENOMIC DNA]</scope>
    <source>
        <strain evidence="7 8">ANME-2d</strain>
    </source>
</reference>
<evidence type="ECO:0000256" key="3">
    <source>
        <dbReference type="ARBA" id="ARBA00022722"/>
    </source>
</evidence>
<comment type="similarity">
    <text evidence="6">Belongs to the eukaryotic/archaeal RNase P protein component 2 family.</text>
</comment>
<dbReference type="InterPro" id="IPR016434">
    <property type="entry name" value="Rnp2_archaea"/>
</dbReference>
<sequence>MSSLPTLREKKRYIAFEVTSEKTITRSELSREIMDSICSLFGDTGGSEINAGLLSYDGRYGIIRCAKEKTMETRAALACITKIRGIRVSILVLGISGTIKGAMEKFIQKLLNKESRKREESRELTNMNSILAE</sequence>
<comment type="subcellular location">
    <subcellularLocation>
        <location evidence="6">Cytoplasm</location>
    </subcellularLocation>
</comment>
<evidence type="ECO:0000313" key="8">
    <source>
        <dbReference type="Proteomes" id="UP000027153"/>
    </source>
</evidence>
<dbReference type="Proteomes" id="UP000027153">
    <property type="component" value="Unassembled WGS sequence"/>
</dbReference>
<organism evidence="7 8">
    <name type="scientific">Candidatus Methanoperedens nitratireducens</name>
    <dbReference type="NCBI Taxonomy" id="1392998"/>
    <lineage>
        <taxon>Archaea</taxon>
        <taxon>Methanobacteriati</taxon>
        <taxon>Methanobacteriota</taxon>
        <taxon>Stenosarchaea group</taxon>
        <taxon>Methanomicrobia</taxon>
        <taxon>Methanosarcinales</taxon>
        <taxon>ANME-2 cluster</taxon>
        <taxon>Candidatus Methanoperedentaceae</taxon>
        <taxon>Candidatus Methanoperedens</taxon>
    </lineage>
</organism>
<evidence type="ECO:0000256" key="4">
    <source>
        <dbReference type="ARBA" id="ARBA00022759"/>
    </source>
</evidence>
<dbReference type="InterPro" id="IPR038085">
    <property type="entry name" value="Rnp2-like_sf"/>
</dbReference>
<dbReference type="HAMAP" id="MF_00755">
    <property type="entry name" value="RNase_P_2"/>
    <property type="match status" value="1"/>
</dbReference>
<comment type="caution">
    <text evidence="7">The sequence shown here is derived from an EMBL/GenBank/DDBJ whole genome shotgun (WGS) entry which is preliminary data.</text>
</comment>
<protein>
    <recommendedName>
        <fullName evidence="6">Ribonuclease P protein component 2</fullName>
        <shortName evidence="6">RNase P component 2</shortName>
        <ecNumber evidence="6">3.1.26.5</ecNumber>
    </recommendedName>
    <alternativeName>
        <fullName evidence="6">Pop5</fullName>
    </alternativeName>
</protein>
<accession>A0A062V260</accession>
<dbReference type="GO" id="GO:0001682">
    <property type="term" value="P:tRNA 5'-leader removal"/>
    <property type="evidence" value="ECO:0007669"/>
    <property type="project" value="UniProtKB-UniRule"/>
</dbReference>
<evidence type="ECO:0000256" key="6">
    <source>
        <dbReference type="HAMAP-Rule" id="MF_00755"/>
    </source>
</evidence>
<dbReference type="AlphaFoldDB" id="A0A062V260"/>
<evidence type="ECO:0000256" key="2">
    <source>
        <dbReference type="ARBA" id="ARBA00022694"/>
    </source>
</evidence>
<name>A0A062V260_9EURY</name>
<gene>
    <name evidence="6" type="primary">rnp2</name>
    <name evidence="7" type="ORF">ANME2D_02752</name>
</gene>
<dbReference type="OrthoDB" id="19261at2157"/>
<evidence type="ECO:0000313" key="7">
    <source>
        <dbReference type="EMBL" id="KCZ70728.1"/>
    </source>
</evidence>
<keyword evidence="8" id="KW-1185">Reference proteome</keyword>
<dbReference type="SUPFAM" id="SSF160350">
    <property type="entry name" value="Rnp2-like"/>
    <property type="match status" value="1"/>
</dbReference>
<dbReference type="Gene3D" id="3.30.70.3250">
    <property type="entry name" value="Ribonuclease P, Pop5 subunit"/>
    <property type="match status" value="1"/>
</dbReference>
<evidence type="ECO:0000256" key="1">
    <source>
        <dbReference type="ARBA" id="ARBA00022490"/>
    </source>
</evidence>
<keyword evidence="3 6" id="KW-0540">Nuclease</keyword>
<dbReference type="GO" id="GO:0030677">
    <property type="term" value="C:ribonuclease P complex"/>
    <property type="evidence" value="ECO:0007669"/>
    <property type="project" value="UniProtKB-UniRule"/>
</dbReference>
<dbReference type="EC" id="3.1.26.5" evidence="6"/>
<dbReference type="InterPro" id="IPR002759">
    <property type="entry name" value="Pop5/Rpp14/Rnp2-like"/>
</dbReference>
<dbReference type="PATRIC" id="fig|1392998.3.peg.3054"/>
<dbReference type="RefSeq" id="WP_048092567.1">
    <property type="nucleotide sequence ID" value="NZ_JMIY01000007.1"/>
</dbReference>
<dbReference type="GO" id="GO:0004526">
    <property type="term" value="F:ribonuclease P activity"/>
    <property type="evidence" value="ECO:0007669"/>
    <property type="project" value="UniProtKB-UniRule"/>
</dbReference>
<keyword evidence="1 6" id="KW-0963">Cytoplasm</keyword>
<dbReference type="PIRSF" id="PIRSF004952">
    <property type="entry name" value="RNase_P_2"/>
    <property type="match status" value="1"/>
</dbReference>
<keyword evidence="5 6" id="KW-0378">Hydrolase</keyword>